<dbReference type="Pfam" id="PF06127">
    <property type="entry name" value="Mpo1-like"/>
    <property type="match status" value="1"/>
</dbReference>
<feature type="transmembrane region" description="Helical" evidence="1">
    <location>
        <begin position="23"/>
        <end position="42"/>
    </location>
</feature>
<keyword evidence="1" id="KW-0472">Membrane</keyword>
<sequence length="150" mass="17104">MQPVQLWLDQYGCSHQNPVNKRIHWLCVPLIMWSLLGLLWLLHVPGLPLLNGAVVLMAVALLFYWRLSPTLFLAMAIMTALMLAAWWGLAALGAPVAAIAAAVFVLSWIAQFYGHKLEGKKPSFFQDVQFLLIGPLWVVAFWFRRQGWRY</sequence>
<evidence type="ECO:0000256" key="1">
    <source>
        <dbReference type="SAM" id="Phobius"/>
    </source>
</evidence>
<feature type="transmembrane region" description="Helical" evidence="1">
    <location>
        <begin position="96"/>
        <end position="113"/>
    </location>
</feature>
<protein>
    <submittedName>
        <fullName evidence="2">DUF962 domain-containing protein</fullName>
    </submittedName>
</protein>
<feature type="transmembrane region" description="Helical" evidence="1">
    <location>
        <begin position="125"/>
        <end position="143"/>
    </location>
</feature>
<dbReference type="PANTHER" id="PTHR28026">
    <property type="entry name" value="DUF962 DOMAIN PROTEIN (AFU_ORTHOLOGUE AFUA_8G05310)"/>
    <property type="match status" value="1"/>
</dbReference>
<keyword evidence="3" id="KW-1185">Reference proteome</keyword>
<keyword evidence="1" id="KW-1133">Transmembrane helix</keyword>
<dbReference type="AlphaFoldDB" id="A0A847S4E1"/>
<keyword evidence="1" id="KW-0812">Transmembrane</keyword>
<dbReference type="GO" id="GO:0046521">
    <property type="term" value="P:sphingoid catabolic process"/>
    <property type="evidence" value="ECO:0007669"/>
    <property type="project" value="TreeGrafter"/>
</dbReference>
<accession>A0A847S4E1</accession>
<evidence type="ECO:0000313" key="3">
    <source>
        <dbReference type="Proteomes" id="UP000587991"/>
    </source>
</evidence>
<gene>
    <name evidence="2" type="ORF">HF682_15695</name>
</gene>
<evidence type="ECO:0000313" key="2">
    <source>
        <dbReference type="EMBL" id="NLR76611.1"/>
    </source>
</evidence>
<name>A0A847S4E1_9NEIS</name>
<reference evidence="2 3" key="1">
    <citation type="submission" date="2020-04" db="EMBL/GenBank/DDBJ databases">
        <title>Draft genome of Leeia sp. IMCC25680.</title>
        <authorList>
            <person name="Song J."/>
            <person name="Cho J.-C."/>
        </authorList>
    </citation>
    <scope>NUCLEOTIDE SEQUENCE [LARGE SCALE GENOMIC DNA]</scope>
    <source>
        <strain evidence="2 3">IMCC25680</strain>
    </source>
</reference>
<dbReference type="PANTHER" id="PTHR28026:SF9">
    <property type="entry name" value="2-HYDROXY-PALMITIC ACID DIOXYGENASE MPO1"/>
    <property type="match status" value="1"/>
</dbReference>
<dbReference type="EMBL" id="JABAIM010000004">
    <property type="protein sequence ID" value="NLR76611.1"/>
    <property type="molecule type" value="Genomic_DNA"/>
</dbReference>
<dbReference type="Proteomes" id="UP000587991">
    <property type="component" value="Unassembled WGS sequence"/>
</dbReference>
<organism evidence="2 3">
    <name type="scientific">Leeia aquatica</name>
    <dbReference type="NCBI Taxonomy" id="2725557"/>
    <lineage>
        <taxon>Bacteria</taxon>
        <taxon>Pseudomonadati</taxon>
        <taxon>Pseudomonadota</taxon>
        <taxon>Betaproteobacteria</taxon>
        <taxon>Neisseriales</taxon>
        <taxon>Leeiaceae</taxon>
        <taxon>Leeia</taxon>
    </lineage>
</organism>
<dbReference type="InterPro" id="IPR009305">
    <property type="entry name" value="Mpo1-like"/>
</dbReference>
<dbReference type="RefSeq" id="WP_168878279.1">
    <property type="nucleotide sequence ID" value="NZ_JABAIM010000004.1"/>
</dbReference>
<dbReference type="GO" id="GO:0016020">
    <property type="term" value="C:membrane"/>
    <property type="evidence" value="ECO:0007669"/>
    <property type="project" value="GOC"/>
</dbReference>
<feature type="transmembrane region" description="Helical" evidence="1">
    <location>
        <begin position="49"/>
        <end position="65"/>
    </location>
</feature>
<comment type="caution">
    <text evidence="2">The sequence shown here is derived from an EMBL/GenBank/DDBJ whole genome shotgun (WGS) entry which is preliminary data.</text>
</comment>
<proteinExistence type="predicted"/>